<organism evidence="7 8">
    <name type="scientific">Euroglyphus maynei</name>
    <name type="common">Mayne's house dust mite</name>
    <dbReference type="NCBI Taxonomy" id="6958"/>
    <lineage>
        <taxon>Eukaryota</taxon>
        <taxon>Metazoa</taxon>
        <taxon>Ecdysozoa</taxon>
        <taxon>Arthropoda</taxon>
        <taxon>Chelicerata</taxon>
        <taxon>Arachnida</taxon>
        <taxon>Acari</taxon>
        <taxon>Acariformes</taxon>
        <taxon>Sarcoptiformes</taxon>
        <taxon>Astigmata</taxon>
        <taxon>Psoroptidia</taxon>
        <taxon>Analgoidea</taxon>
        <taxon>Pyroglyphidae</taxon>
        <taxon>Pyroglyphinae</taxon>
        <taxon>Euroglyphus</taxon>
    </lineage>
</organism>
<evidence type="ECO:0000259" key="6">
    <source>
        <dbReference type="SMART" id="SM00093"/>
    </source>
</evidence>
<evidence type="ECO:0000256" key="3">
    <source>
        <dbReference type="ARBA" id="ARBA00022900"/>
    </source>
</evidence>
<dbReference type="Proteomes" id="UP000194236">
    <property type="component" value="Unassembled WGS sequence"/>
</dbReference>
<dbReference type="Pfam" id="PF00079">
    <property type="entry name" value="Serpin"/>
    <property type="match status" value="1"/>
</dbReference>
<feature type="domain" description="Serpin" evidence="6">
    <location>
        <begin position="30"/>
        <end position="326"/>
    </location>
</feature>
<sequence>TTTTTCNNGQCNKSKTSAEGFAKFSNEFGFRLLNEFVQRRSSSGSGSSSENVLFSPYSVAVALSLVYQGTQGTTAEQFKRVLNFEQIPQLNGGDYQSLAAALKRVQDELKQSDQNNRFDFGNLLVVDQQLPVKDQYRKTVEQYYDGEVASVDFRKQSKEVLERINQFVSNKTHGLIDRMLERAPSADTCMALLNAVYFKGEFLKPFDSSRTEPGVFYNHNGREYKNVQYLTGPGQYRYVELSQLNSDVVQLPYKGEDFAFYGVLPRDRNTDLRTIRQSLNSTYVDEFVGEFAAGQQATVYFPKLELTTSYQLPEYLKSLGLQEVFT</sequence>
<feature type="non-terminal residue" evidence="7">
    <location>
        <position position="1"/>
    </location>
</feature>
<keyword evidence="8" id="KW-1185">Reference proteome</keyword>
<evidence type="ECO:0000256" key="1">
    <source>
        <dbReference type="ARBA" id="ARBA00009500"/>
    </source>
</evidence>
<comment type="similarity">
    <text evidence="1 5">Belongs to the serpin family.</text>
</comment>
<gene>
    <name evidence="7" type="ORF">BLA29_008286</name>
</gene>
<keyword evidence="3" id="KW-0722">Serine protease inhibitor</keyword>
<dbReference type="GO" id="GO:0004867">
    <property type="term" value="F:serine-type endopeptidase inhibitor activity"/>
    <property type="evidence" value="ECO:0007669"/>
    <property type="project" value="UniProtKB-KW"/>
</dbReference>
<dbReference type="PANTHER" id="PTHR11461:SF211">
    <property type="entry name" value="GH10112P-RELATED"/>
    <property type="match status" value="1"/>
</dbReference>
<evidence type="ECO:0000256" key="5">
    <source>
        <dbReference type="RuleBase" id="RU000411"/>
    </source>
</evidence>
<accession>A0A1Y3AY90</accession>
<dbReference type="GO" id="GO:0005615">
    <property type="term" value="C:extracellular space"/>
    <property type="evidence" value="ECO:0007669"/>
    <property type="project" value="InterPro"/>
</dbReference>
<evidence type="ECO:0000313" key="8">
    <source>
        <dbReference type="Proteomes" id="UP000194236"/>
    </source>
</evidence>
<evidence type="ECO:0000256" key="2">
    <source>
        <dbReference type="ARBA" id="ARBA00022690"/>
    </source>
</evidence>
<dbReference type="PANTHER" id="PTHR11461">
    <property type="entry name" value="SERINE PROTEASE INHIBITOR, SERPIN"/>
    <property type="match status" value="1"/>
</dbReference>
<dbReference type="InterPro" id="IPR042185">
    <property type="entry name" value="Serpin_sf_2"/>
</dbReference>
<dbReference type="InterPro" id="IPR023796">
    <property type="entry name" value="Serpin_dom"/>
</dbReference>
<keyword evidence="4" id="KW-0325">Glycoprotein</keyword>
<dbReference type="SMART" id="SM00093">
    <property type="entry name" value="SERPIN"/>
    <property type="match status" value="1"/>
</dbReference>
<evidence type="ECO:0000256" key="4">
    <source>
        <dbReference type="ARBA" id="ARBA00023180"/>
    </source>
</evidence>
<reference evidence="7 8" key="1">
    <citation type="submission" date="2017-03" db="EMBL/GenBank/DDBJ databases">
        <title>Genome Survey of Euroglyphus maynei.</title>
        <authorList>
            <person name="Arlian L.G."/>
            <person name="Morgan M.S."/>
            <person name="Rider S.D."/>
        </authorList>
    </citation>
    <scope>NUCLEOTIDE SEQUENCE [LARGE SCALE GENOMIC DNA]</scope>
    <source>
        <strain evidence="7">Arlian Lab</strain>
        <tissue evidence="7">Whole body</tissue>
    </source>
</reference>
<dbReference type="Gene3D" id="2.30.39.10">
    <property type="entry name" value="Alpha-1-antitrypsin, domain 1"/>
    <property type="match status" value="1"/>
</dbReference>
<dbReference type="OrthoDB" id="6515587at2759"/>
<keyword evidence="2" id="KW-0646">Protease inhibitor</keyword>
<dbReference type="InterPro" id="IPR042178">
    <property type="entry name" value="Serpin_sf_1"/>
</dbReference>
<dbReference type="Gene3D" id="3.30.497.10">
    <property type="entry name" value="Antithrombin, subunit I, domain 2"/>
    <property type="match status" value="1"/>
</dbReference>
<feature type="non-terminal residue" evidence="7">
    <location>
        <position position="326"/>
    </location>
</feature>
<dbReference type="InterPro" id="IPR036186">
    <property type="entry name" value="Serpin_sf"/>
</dbReference>
<dbReference type="InterPro" id="IPR000215">
    <property type="entry name" value="Serpin_fam"/>
</dbReference>
<proteinExistence type="inferred from homology"/>
<evidence type="ECO:0000313" key="7">
    <source>
        <dbReference type="EMBL" id="OTF72764.1"/>
    </source>
</evidence>
<comment type="caution">
    <text evidence="7">The sequence shown here is derived from an EMBL/GenBank/DDBJ whole genome shotgun (WGS) entry which is preliminary data.</text>
</comment>
<protein>
    <submittedName>
        <fullName evidence="7">Group 27 mite allergen-like protein (Serpin)</fullName>
    </submittedName>
</protein>
<dbReference type="EMBL" id="MUJZ01054775">
    <property type="protein sequence ID" value="OTF72764.1"/>
    <property type="molecule type" value="Genomic_DNA"/>
</dbReference>
<dbReference type="SUPFAM" id="SSF56574">
    <property type="entry name" value="Serpins"/>
    <property type="match status" value="1"/>
</dbReference>
<name>A0A1Y3AY90_EURMA</name>
<dbReference type="AlphaFoldDB" id="A0A1Y3AY90"/>